<keyword evidence="5 9" id="KW-0798">TonB box</keyword>
<feature type="domain" description="TonB-dependent receptor plug" evidence="12">
    <location>
        <begin position="68"/>
        <end position="169"/>
    </location>
</feature>
<sequence>MITKKMFLGSASLGAMLVGAVAAHAQAAPAPTAAETPQADASSAPAGAAPEIIVTGIRGSLKAAETIKRNSDQIVDAIVAQDIGKFPDPTVASALQRIPGVQVSVGDNNEIQGPLIRGLGDIETTLNGREVFTGDGRGFSFQDIPAEALAGAQVYKNNSANMIEGGVAGTVNMDLHRPFDFKGFTVAGGAKETLSTNLNESFPSASLLIADRFDTGIGEIGVLVSGSYAKTKFDRPVAFDDLMRSGNHGPEGAEGALMPTGTGGLNQFGTYSRPQLNASVQWQASPDLQFYGDALWAGYRNKSSTAFILNSAFDGTQITNLQTDNNCNDYAVNDAGYTGGTNIEHLCNATSYTSLNSVGFTSDQAHKQHTNDYIFGGGVKYDHGRFHANLDVSYEKSTYWSKTFIIDVGKRIPVLNVTTNDDGGVNYDAPGNPLGDPSGFYFTNGLDDDRLRSTGGLFSTKLDTKYEVGGILKEIQVGARYARRTSQYQEVIVNPPAPGGPYVTPVDGQGLPADFMQPVPGVPRIDGGQAWVQPGIDYLLDPQVEDQLRALFGVKLGDQPYDPTRSFDAKEQTYSGYVQGKYEVDFGGPFVLDGLAGVRITRTDRTIRGTGSVVNPDGTITLVPVSKSTSDTDFLPNFSARLQMGGGLQLRASYGKVLSRPDFGSLNPGLNYALSTNPNIQNGGSSGNPDLKPQKADEYDATAEYYFGRSNYVSVGAYLKNITNRVITSADTEVINGIPYQISRPRNLGKAKLKGIEAGAQYFFDWLPGAFSGIGAFANFTLADSKVETKTDILYGEPLIGVSKYNYNLGFIYEKYGISFRMVYNHRSKYYDGDNTTSVNLRPVDQGVFLNGVRPAGRLDFSLNYDVSPNLTLTVDGTNITKTPYRSYYGDTLNPHDIRFDDTSYAMGVRFRF</sequence>
<evidence type="ECO:0000256" key="5">
    <source>
        <dbReference type="ARBA" id="ARBA00023077"/>
    </source>
</evidence>
<dbReference type="InterPro" id="IPR012910">
    <property type="entry name" value="Plug_dom"/>
</dbReference>
<comment type="subcellular location">
    <subcellularLocation>
        <location evidence="1 8">Cell outer membrane</location>
        <topology evidence="1 8">Multi-pass membrane protein</topology>
    </subcellularLocation>
</comment>
<keyword evidence="2 8" id="KW-0813">Transport</keyword>
<accession>A0ABT6N1F4</accession>
<dbReference type="PROSITE" id="PS52016">
    <property type="entry name" value="TONB_DEPENDENT_REC_3"/>
    <property type="match status" value="1"/>
</dbReference>
<comment type="similarity">
    <text evidence="8 9">Belongs to the TonB-dependent receptor family.</text>
</comment>
<dbReference type="InterPro" id="IPR036942">
    <property type="entry name" value="Beta-barrel_TonB_sf"/>
</dbReference>
<evidence type="ECO:0000256" key="10">
    <source>
        <dbReference type="SAM" id="SignalP"/>
    </source>
</evidence>
<evidence type="ECO:0000259" key="12">
    <source>
        <dbReference type="Pfam" id="PF07715"/>
    </source>
</evidence>
<dbReference type="Pfam" id="PF00593">
    <property type="entry name" value="TonB_dep_Rec_b-barrel"/>
    <property type="match status" value="1"/>
</dbReference>
<dbReference type="PANTHER" id="PTHR40980">
    <property type="entry name" value="PLUG DOMAIN-CONTAINING PROTEIN"/>
    <property type="match status" value="1"/>
</dbReference>
<dbReference type="NCBIfam" id="TIGR01782">
    <property type="entry name" value="TonB-Xanth-Caul"/>
    <property type="match status" value="1"/>
</dbReference>
<keyword evidence="10" id="KW-0732">Signal</keyword>
<organism evidence="13 14">
    <name type="scientific">Sphingomonas oryzagri</name>
    <dbReference type="NCBI Taxonomy" id="3042314"/>
    <lineage>
        <taxon>Bacteria</taxon>
        <taxon>Pseudomonadati</taxon>
        <taxon>Pseudomonadota</taxon>
        <taxon>Alphaproteobacteria</taxon>
        <taxon>Sphingomonadales</taxon>
        <taxon>Sphingomonadaceae</taxon>
        <taxon>Sphingomonas</taxon>
    </lineage>
</organism>
<evidence type="ECO:0000256" key="2">
    <source>
        <dbReference type="ARBA" id="ARBA00022448"/>
    </source>
</evidence>
<keyword evidence="6 8" id="KW-0472">Membrane</keyword>
<evidence type="ECO:0000259" key="11">
    <source>
        <dbReference type="Pfam" id="PF00593"/>
    </source>
</evidence>
<evidence type="ECO:0000313" key="14">
    <source>
        <dbReference type="Proteomes" id="UP001160625"/>
    </source>
</evidence>
<dbReference type="InterPro" id="IPR037066">
    <property type="entry name" value="Plug_dom_sf"/>
</dbReference>
<keyword evidence="14" id="KW-1185">Reference proteome</keyword>
<dbReference type="EMBL" id="JARYGZ010000001">
    <property type="protein sequence ID" value="MDH7639067.1"/>
    <property type="molecule type" value="Genomic_DNA"/>
</dbReference>
<evidence type="ECO:0000256" key="1">
    <source>
        <dbReference type="ARBA" id="ARBA00004571"/>
    </source>
</evidence>
<keyword evidence="13" id="KW-0675">Receptor</keyword>
<dbReference type="SUPFAM" id="SSF56935">
    <property type="entry name" value="Porins"/>
    <property type="match status" value="1"/>
</dbReference>
<dbReference type="RefSeq" id="WP_281044335.1">
    <property type="nucleotide sequence ID" value="NZ_JARYGZ010000001.1"/>
</dbReference>
<evidence type="ECO:0000256" key="7">
    <source>
        <dbReference type="ARBA" id="ARBA00023237"/>
    </source>
</evidence>
<evidence type="ECO:0000256" key="6">
    <source>
        <dbReference type="ARBA" id="ARBA00023136"/>
    </source>
</evidence>
<evidence type="ECO:0000313" key="13">
    <source>
        <dbReference type="EMBL" id="MDH7639067.1"/>
    </source>
</evidence>
<keyword evidence="3 8" id="KW-1134">Transmembrane beta strand</keyword>
<dbReference type="Proteomes" id="UP001160625">
    <property type="component" value="Unassembled WGS sequence"/>
</dbReference>
<dbReference type="Gene3D" id="2.170.130.10">
    <property type="entry name" value="TonB-dependent receptor, plug domain"/>
    <property type="match status" value="1"/>
</dbReference>
<dbReference type="InterPro" id="IPR000531">
    <property type="entry name" value="Beta-barrel_TonB"/>
</dbReference>
<evidence type="ECO:0000256" key="3">
    <source>
        <dbReference type="ARBA" id="ARBA00022452"/>
    </source>
</evidence>
<proteinExistence type="inferred from homology"/>
<comment type="caution">
    <text evidence="13">The sequence shown here is derived from an EMBL/GenBank/DDBJ whole genome shotgun (WGS) entry which is preliminary data.</text>
</comment>
<evidence type="ECO:0000256" key="4">
    <source>
        <dbReference type="ARBA" id="ARBA00022692"/>
    </source>
</evidence>
<protein>
    <submittedName>
        <fullName evidence="13">TonB-dependent receptor</fullName>
    </submittedName>
</protein>
<gene>
    <name evidence="13" type="ORF">QGN17_10030</name>
</gene>
<evidence type="ECO:0000256" key="8">
    <source>
        <dbReference type="PROSITE-ProRule" id="PRU01360"/>
    </source>
</evidence>
<reference evidence="13" key="1">
    <citation type="submission" date="2023-04" db="EMBL/GenBank/DDBJ databases">
        <title>Sphingomonas sp. MAHUQ-71 isolated from rice field.</title>
        <authorList>
            <person name="Huq M.A."/>
        </authorList>
    </citation>
    <scope>NUCLEOTIDE SEQUENCE</scope>
    <source>
        <strain evidence="13">MAHUQ-71</strain>
    </source>
</reference>
<keyword evidence="4 8" id="KW-0812">Transmembrane</keyword>
<feature type="chain" id="PRO_5047373559" evidence="10">
    <location>
        <begin position="28"/>
        <end position="913"/>
    </location>
</feature>
<feature type="domain" description="TonB-dependent receptor-like beta-barrel" evidence="11">
    <location>
        <begin position="418"/>
        <end position="880"/>
    </location>
</feature>
<dbReference type="PANTHER" id="PTHR40980:SF3">
    <property type="entry name" value="TONB-DEPENDENT RECEPTOR-LIKE BETA-BARREL DOMAIN-CONTAINING PROTEIN"/>
    <property type="match status" value="1"/>
</dbReference>
<dbReference type="CDD" id="cd01347">
    <property type="entry name" value="ligand_gated_channel"/>
    <property type="match status" value="1"/>
</dbReference>
<evidence type="ECO:0000256" key="9">
    <source>
        <dbReference type="RuleBase" id="RU003357"/>
    </source>
</evidence>
<name>A0ABT6N1F4_9SPHN</name>
<dbReference type="InterPro" id="IPR010104">
    <property type="entry name" value="TonB_rcpt_bac"/>
</dbReference>
<dbReference type="Pfam" id="PF07715">
    <property type="entry name" value="Plug"/>
    <property type="match status" value="1"/>
</dbReference>
<dbReference type="Gene3D" id="2.40.170.20">
    <property type="entry name" value="TonB-dependent receptor, beta-barrel domain"/>
    <property type="match status" value="1"/>
</dbReference>
<feature type="signal peptide" evidence="10">
    <location>
        <begin position="1"/>
        <end position="27"/>
    </location>
</feature>
<dbReference type="InterPro" id="IPR039426">
    <property type="entry name" value="TonB-dep_rcpt-like"/>
</dbReference>
<keyword evidence="7 8" id="KW-0998">Cell outer membrane</keyword>